<dbReference type="EMBL" id="KV454411">
    <property type="protein sequence ID" value="ODQ64598.1"/>
    <property type="molecule type" value="Genomic_DNA"/>
</dbReference>
<feature type="compositionally biased region" description="Basic and acidic residues" evidence="1">
    <location>
        <begin position="98"/>
        <end position="108"/>
    </location>
</feature>
<feature type="region of interest" description="Disordered" evidence="1">
    <location>
        <begin position="608"/>
        <end position="644"/>
    </location>
</feature>
<dbReference type="Proteomes" id="UP000095009">
    <property type="component" value="Unassembled WGS sequence"/>
</dbReference>
<feature type="region of interest" description="Disordered" evidence="1">
    <location>
        <begin position="1"/>
        <end position="68"/>
    </location>
</feature>
<name>A0A1E3PGU0_9ASCO</name>
<reference evidence="2 3" key="1">
    <citation type="journal article" date="2016" name="Proc. Natl. Acad. Sci. U.S.A.">
        <title>Comparative genomics of biotechnologically important yeasts.</title>
        <authorList>
            <person name="Riley R."/>
            <person name="Haridas S."/>
            <person name="Wolfe K.H."/>
            <person name="Lopes M.R."/>
            <person name="Hittinger C.T."/>
            <person name="Goeker M."/>
            <person name="Salamov A.A."/>
            <person name="Wisecaver J.H."/>
            <person name="Long T.M."/>
            <person name="Calvey C.H."/>
            <person name="Aerts A.L."/>
            <person name="Barry K.W."/>
            <person name="Choi C."/>
            <person name="Clum A."/>
            <person name="Coughlan A.Y."/>
            <person name="Deshpande S."/>
            <person name="Douglass A.P."/>
            <person name="Hanson S.J."/>
            <person name="Klenk H.-P."/>
            <person name="LaButti K.M."/>
            <person name="Lapidus A."/>
            <person name="Lindquist E.A."/>
            <person name="Lipzen A.M."/>
            <person name="Meier-Kolthoff J.P."/>
            <person name="Ohm R.A."/>
            <person name="Otillar R.P."/>
            <person name="Pangilinan J.L."/>
            <person name="Peng Y."/>
            <person name="Rokas A."/>
            <person name="Rosa C.A."/>
            <person name="Scheuner C."/>
            <person name="Sibirny A.A."/>
            <person name="Slot J.C."/>
            <person name="Stielow J.B."/>
            <person name="Sun H."/>
            <person name="Kurtzman C.P."/>
            <person name="Blackwell M."/>
            <person name="Grigoriev I.V."/>
            <person name="Jeffries T.W."/>
        </authorList>
    </citation>
    <scope>NUCLEOTIDE SEQUENCE [LARGE SCALE GENOMIC DNA]</scope>
    <source>
        <strain evidence="2 3">DSM 6958</strain>
    </source>
</reference>
<feature type="region of interest" description="Disordered" evidence="1">
    <location>
        <begin position="91"/>
        <end position="112"/>
    </location>
</feature>
<accession>A0A1E3PGU0</accession>
<proteinExistence type="predicted"/>
<evidence type="ECO:0000313" key="2">
    <source>
        <dbReference type="EMBL" id="ODQ64598.1"/>
    </source>
</evidence>
<evidence type="ECO:0000256" key="1">
    <source>
        <dbReference type="SAM" id="MobiDB-lite"/>
    </source>
</evidence>
<keyword evidence="3" id="KW-1185">Reference proteome</keyword>
<feature type="region of interest" description="Disordered" evidence="1">
    <location>
        <begin position="509"/>
        <end position="582"/>
    </location>
</feature>
<evidence type="ECO:0000313" key="3">
    <source>
        <dbReference type="Proteomes" id="UP000095009"/>
    </source>
</evidence>
<feature type="compositionally biased region" description="Polar residues" evidence="1">
    <location>
        <begin position="9"/>
        <end position="27"/>
    </location>
</feature>
<feature type="compositionally biased region" description="Polar residues" evidence="1">
    <location>
        <begin position="620"/>
        <end position="633"/>
    </location>
</feature>
<feature type="compositionally biased region" description="Low complexity" evidence="1">
    <location>
        <begin position="557"/>
        <end position="573"/>
    </location>
</feature>
<sequence length="644" mass="71322">MSLEPKTPPNSSKSRNYPHTPVRSQPANRIIGASFSLNQIRSRPGLEPPTTTPSTEESILGSTKLLSNSSQTTALYSNQYNISKVSELSPLPYPEHSAPGKETHEPSSKKTSAQLINKARASLWLPRPAQPLPHPTEFQLQRPAIAESSHTLPIRSIKPTVDNKADTPLSLSLTSVLESGSHVIPSKIISSALAPIREKRVDNASKMKTKYHTNSELPPASYAINLDVFSTPSDDETRRLESTVFEWDEVMKKAPIKKPETPESEIRPDIAMIGIKWEQAQMTISALKQLLNKSKSMTAYYLLQNKLMRIETQEATRRHEVENKLAKVEVNKLKRKRPHLVSAASLSKSALSTTKIKSKLHSAHKLSKPKPSTRLNLLSSKVVPLDSSIPRSSSPSSLSTSSSSSSVSALSNPEFTLHKHHHSRSSEIAEKRLKNYQKKCHQLTQEVLERNQVIATLEKKLDTITAEAHQQHCITTHSPRIGTSIEDPGAVIDDEGMAALGLLACQEEVNKTRSTGPEKTGRQTNKKGKGKEKRNIPQFNNNVHKEKTGDSNPIQALLSPLTLSSNPSNSNSPQLFDINSMPKKPAPAPLMITKSTSLYPKIKAKLDSGYIQKEPKESLRQNSNHTTSNQDQKQGYKRARRNNE</sequence>
<protein>
    <submittedName>
        <fullName evidence="2">Uncharacterized protein</fullName>
    </submittedName>
</protein>
<dbReference type="AlphaFoldDB" id="A0A1E3PGU0"/>
<gene>
    <name evidence="2" type="ORF">NADFUDRAFT_79488</name>
</gene>
<feature type="compositionally biased region" description="Basic residues" evidence="1">
    <location>
        <begin position="635"/>
        <end position="644"/>
    </location>
</feature>
<dbReference type="OrthoDB" id="5372178at2759"/>
<organism evidence="2 3">
    <name type="scientific">Nadsonia fulvescens var. elongata DSM 6958</name>
    <dbReference type="NCBI Taxonomy" id="857566"/>
    <lineage>
        <taxon>Eukaryota</taxon>
        <taxon>Fungi</taxon>
        <taxon>Dikarya</taxon>
        <taxon>Ascomycota</taxon>
        <taxon>Saccharomycotina</taxon>
        <taxon>Dipodascomycetes</taxon>
        <taxon>Dipodascales</taxon>
        <taxon>Dipodascales incertae sedis</taxon>
        <taxon>Nadsonia</taxon>
    </lineage>
</organism>
<feature type="region of interest" description="Disordered" evidence="1">
    <location>
        <begin position="385"/>
        <end position="409"/>
    </location>
</feature>